<evidence type="ECO:0000313" key="10">
    <source>
        <dbReference type="RefSeq" id="XP_031373950.1"/>
    </source>
</evidence>
<gene>
    <name evidence="5 6 7 8 9 10 11" type="primary">LOC116188619</name>
    <name evidence="2" type="ORF">CDL15_Pgr024781</name>
</gene>
<dbReference type="InterPro" id="IPR029005">
    <property type="entry name" value="LIM-bd/SEUSS"/>
</dbReference>
<dbReference type="Pfam" id="PF01803">
    <property type="entry name" value="LIM_bind"/>
    <property type="match status" value="1"/>
</dbReference>
<feature type="compositionally biased region" description="Polar residues" evidence="1">
    <location>
        <begin position="671"/>
        <end position="707"/>
    </location>
</feature>
<keyword evidence="4" id="KW-1185">Reference proteome</keyword>
<reference evidence="2" key="2">
    <citation type="submission" date="2017-06" db="EMBL/GenBank/DDBJ databases">
        <title>The pomegranate genome and the genomics of punicalagin biosynthesis.</title>
        <authorList>
            <person name="Xu C."/>
        </authorList>
    </citation>
    <scope>NUCLEOTIDE SEQUENCE [LARGE SCALE GENOMIC DNA]</scope>
    <source>
        <tissue evidence="2">Fresh leaf</tissue>
    </source>
</reference>
<evidence type="ECO:0000313" key="11">
    <source>
        <dbReference type="RefSeq" id="XP_031373951.1"/>
    </source>
</evidence>
<dbReference type="RefSeq" id="XP_031373951.1">
    <property type="nucleotide sequence ID" value="XM_031518091.1"/>
</dbReference>
<reference evidence="4" key="3">
    <citation type="journal article" date="2020" name="Plant Biotechnol. J.">
        <title>The pomegranate (Punica granatum L.) draft genome dissects genetic divergence between soft- and hard-seeded cultivars.</title>
        <authorList>
            <person name="Luo X."/>
            <person name="Li H."/>
            <person name="Wu Z."/>
            <person name="Yao W."/>
            <person name="Zhao P."/>
            <person name="Cao D."/>
            <person name="Yu H."/>
            <person name="Li K."/>
            <person name="Poudel K."/>
            <person name="Zhao D."/>
            <person name="Zhang F."/>
            <person name="Xia X."/>
            <person name="Chen L."/>
            <person name="Wang Q."/>
            <person name="Jing D."/>
            <person name="Cao S."/>
        </authorList>
    </citation>
    <scope>NUCLEOTIDE SEQUENCE [LARGE SCALE GENOMIC DNA]</scope>
</reference>
<evidence type="ECO:0000256" key="1">
    <source>
        <dbReference type="SAM" id="MobiDB-lite"/>
    </source>
</evidence>
<dbReference type="RefSeq" id="XP_031373948.1">
    <property type="nucleotide sequence ID" value="XM_031518088.1"/>
</dbReference>
<dbReference type="AlphaFoldDB" id="A0A218VTQ8"/>
<feature type="compositionally biased region" description="Low complexity" evidence="1">
    <location>
        <begin position="630"/>
        <end position="646"/>
    </location>
</feature>
<evidence type="ECO:0000313" key="8">
    <source>
        <dbReference type="RefSeq" id="XP_031373948.1"/>
    </source>
</evidence>
<dbReference type="RefSeq" id="XP_031373950.1">
    <property type="nucleotide sequence ID" value="XM_031518090.1"/>
</dbReference>
<dbReference type="PANTHER" id="PTHR10378">
    <property type="entry name" value="LIM DOMAIN-BINDING PROTEIN"/>
    <property type="match status" value="1"/>
</dbReference>
<dbReference type="RefSeq" id="XP_031373947.1">
    <property type="nucleotide sequence ID" value="XM_031518087.1"/>
</dbReference>
<evidence type="ECO:0000313" key="9">
    <source>
        <dbReference type="RefSeq" id="XP_031373949.1"/>
    </source>
</evidence>
<dbReference type="RefSeq" id="XP_031373945.1">
    <property type="nucleotide sequence ID" value="XM_031518085.1"/>
</dbReference>
<feature type="region of interest" description="Disordered" evidence="1">
    <location>
        <begin position="619"/>
        <end position="724"/>
    </location>
</feature>
<feature type="region of interest" description="Disordered" evidence="1">
    <location>
        <begin position="751"/>
        <end position="775"/>
    </location>
</feature>
<feature type="compositionally biased region" description="Low complexity" evidence="1">
    <location>
        <begin position="580"/>
        <end position="596"/>
    </location>
</feature>
<proteinExistence type="predicted"/>
<feature type="compositionally biased region" description="Polar residues" evidence="1">
    <location>
        <begin position="112"/>
        <end position="166"/>
    </location>
</feature>
<dbReference type="RefSeq" id="XP_031373946.1">
    <property type="nucleotide sequence ID" value="XM_031518086.1"/>
</dbReference>
<evidence type="ECO:0000313" key="7">
    <source>
        <dbReference type="RefSeq" id="XP_031373947.1"/>
    </source>
</evidence>
<sequence>MVLSGPPTPISGSQNVSPSLLRSNSGMLEGGPVPSQATFPSLVSPRPQMSNMNMLGNMSNVSSLLGQSFGNNSANPVFSSSVSGQRAAIDVGHGAELDPLANVGNGMNYNMPSSSSFIPGNPSTSGQNQGQHFQNPSNQMIPDQSPSRQLEQQNFSNSQPVSQQFSGPPKAQMGGLAGLGQVKLEPQMITEQLQSMKSMNAMKMESQQIPTPNMRNLPPVKMEPQQHSDSPLFLQQQQQQQQLMQLARQSSSSAQLALQQQQRFFQLQQQQQQQLAKGLPQQRVQLPQHFQQQNMALRSSPVKSGYEPGMCAKKLTHYMYQQQHRPEDNNIEFWRKFVDDYFARNAKKRWCVSMYGSGRQTTGVFPQEVWHCDICNRKPGRGFEATFEVLPRLFKIKYESGTLEELLYVDMPKEYPNSSGQIVLDYAKAIQESVFDQLRVVREGQLRVVFSPDLKICSWEFCARRHEELIPRRLLIPQVSQLGAAAQKYQAAAQNAAPTVPELQNNCNIFLSSARQLAKALEVPLVNDLGYTKRYVRCLQISEVVNSMKDLIDYSSETMTGPMESLAKYPRRAGSTSVGPRQGQLPDDQLPQQRQQLAAASPNMNGGLQSSSPQSALMQLPATSNGVGPGNNPLNPASTSGSSTSTIAGLIHHQNSMNSRQQNSMSNSSSPYNGVAQNQSSGSSGSIPLAQSGSNNNNNPLQTSQGVLSAPSHVGSANSLPDIPMQQAEPELNTMNQTSVQKLLQTVGPGSLQSAGSLGNDVKSGNGPLAAGVNPGPGLGNANGLMRNGGYGPMGGGGLGQPAMMVNGLRAAMANSSLMNGRVGMSSMVRDGSLNHLQQQDLGNQMMNGLGPVGSGGFSNNLQYEWKPSP</sequence>
<reference evidence="5 6" key="4">
    <citation type="submission" date="2025-04" db="UniProtKB">
        <authorList>
            <consortium name="RefSeq"/>
        </authorList>
    </citation>
    <scope>IDENTIFICATION</scope>
    <source>
        <tissue evidence="5 6">Leaf</tissue>
    </source>
</reference>
<feature type="region of interest" description="Disordered" evidence="1">
    <location>
        <begin position="569"/>
        <end position="596"/>
    </location>
</feature>
<feature type="compositionally biased region" description="Low complexity" evidence="1">
    <location>
        <begin position="765"/>
        <end position="774"/>
    </location>
</feature>
<feature type="region of interest" description="Disordered" evidence="1">
    <location>
        <begin position="112"/>
        <end position="176"/>
    </location>
</feature>
<feature type="region of interest" description="Disordered" evidence="1">
    <location>
        <begin position="1"/>
        <end position="50"/>
    </location>
</feature>
<evidence type="ECO:0000313" key="6">
    <source>
        <dbReference type="RefSeq" id="XP_031373946.1"/>
    </source>
</evidence>
<dbReference type="Proteomes" id="UP000197138">
    <property type="component" value="Unassembled WGS sequence"/>
</dbReference>
<feature type="compositionally biased region" description="Polar residues" evidence="1">
    <location>
        <begin position="10"/>
        <end position="26"/>
    </location>
</feature>
<evidence type="ECO:0000313" key="3">
    <source>
        <dbReference type="Proteomes" id="UP000197138"/>
    </source>
</evidence>
<feature type="compositionally biased region" description="Low complexity" evidence="1">
    <location>
        <begin position="654"/>
        <end position="670"/>
    </location>
</feature>
<evidence type="ECO:0000313" key="4">
    <source>
        <dbReference type="Proteomes" id="UP000515151"/>
    </source>
</evidence>
<dbReference type="RefSeq" id="XP_031373949.1">
    <property type="nucleotide sequence ID" value="XM_031518089.1"/>
</dbReference>
<dbReference type="EMBL" id="MTKT01005852">
    <property type="protein sequence ID" value="OWM63944.1"/>
    <property type="molecule type" value="Genomic_DNA"/>
</dbReference>
<protein>
    <submittedName>
        <fullName evidence="5 6">Transcriptional corepressor SEUSS-like</fullName>
    </submittedName>
</protein>
<reference evidence="3" key="1">
    <citation type="journal article" date="2017" name="Plant J.">
        <title>The pomegranate (Punica granatum L.) genome and the genomics of punicalagin biosynthesis.</title>
        <authorList>
            <person name="Qin G."/>
            <person name="Xu C."/>
            <person name="Ming R."/>
            <person name="Tang H."/>
            <person name="Guyot R."/>
            <person name="Kramer E.M."/>
            <person name="Hu Y."/>
            <person name="Yi X."/>
            <person name="Qi Y."/>
            <person name="Xu X."/>
            <person name="Gao Z."/>
            <person name="Pan H."/>
            <person name="Jian J."/>
            <person name="Tian Y."/>
            <person name="Yue Z."/>
            <person name="Xu Y."/>
        </authorList>
    </citation>
    <scope>NUCLEOTIDE SEQUENCE [LARGE SCALE GENOMIC DNA]</scope>
    <source>
        <strain evidence="3">cv. Dabenzi</strain>
    </source>
</reference>
<name>A0A218VTQ8_PUNGR</name>
<dbReference type="GeneID" id="116188619"/>
<accession>A0A218VTQ8</accession>
<organism evidence="2 3">
    <name type="scientific">Punica granatum</name>
    <name type="common">Pomegranate</name>
    <dbReference type="NCBI Taxonomy" id="22663"/>
    <lineage>
        <taxon>Eukaryota</taxon>
        <taxon>Viridiplantae</taxon>
        <taxon>Streptophyta</taxon>
        <taxon>Embryophyta</taxon>
        <taxon>Tracheophyta</taxon>
        <taxon>Spermatophyta</taxon>
        <taxon>Magnoliopsida</taxon>
        <taxon>eudicotyledons</taxon>
        <taxon>Gunneridae</taxon>
        <taxon>Pentapetalae</taxon>
        <taxon>rosids</taxon>
        <taxon>malvids</taxon>
        <taxon>Myrtales</taxon>
        <taxon>Lythraceae</taxon>
        <taxon>Punica</taxon>
    </lineage>
</organism>
<dbReference type="OrthoDB" id="774557at2759"/>
<evidence type="ECO:0000313" key="5">
    <source>
        <dbReference type="RefSeq" id="XP_031373945.1"/>
    </source>
</evidence>
<evidence type="ECO:0000313" key="2">
    <source>
        <dbReference type="EMBL" id="OWM63944.1"/>
    </source>
</evidence>
<dbReference type="Proteomes" id="UP000515151">
    <property type="component" value="Chromosome 8"/>
</dbReference>